<proteinExistence type="predicted"/>
<evidence type="ECO:0000313" key="1">
    <source>
        <dbReference type="EMBL" id="OWF37315.1"/>
    </source>
</evidence>
<name>A0A210PLF7_MIZYE</name>
<keyword evidence="2" id="KW-1185">Reference proteome</keyword>
<organism evidence="1 2">
    <name type="scientific">Mizuhopecten yessoensis</name>
    <name type="common">Japanese scallop</name>
    <name type="synonym">Patinopecten yessoensis</name>
    <dbReference type="NCBI Taxonomy" id="6573"/>
    <lineage>
        <taxon>Eukaryota</taxon>
        <taxon>Metazoa</taxon>
        <taxon>Spiralia</taxon>
        <taxon>Lophotrochozoa</taxon>
        <taxon>Mollusca</taxon>
        <taxon>Bivalvia</taxon>
        <taxon>Autobranchia</taxon>
        <taxon>Pteriomorphia</taxon>
        <taxon>Pectinida</taxon>
        <taxon>Pectinoidea</taxon>
        <taxon>Pectinidae</taxon>
        <taxon>Mizuhopecten</taxon>
    </lineage>
</organism>
<dbReference type="Proteomes" id="UP000242188">
    <property type="component" value="Unassembled WGS sequence"/>
</dbReference>
<protein>
    <submittedName>
        <fullName evidence="1">Uncharacterized protein</fullName>
    </submittedName>
</protein>
<evidence type="ECO:0000313" key="2">
    <source>
        <dbReference type="Proteomes" id="UP000242188"/>
    </source>
</evidence>
<gene>
    <name evidence="1" type="ORF">KP79_PYT18392</name>
</gene>
<accession>A0A210PLF7</accession>
<dbReference type="AlphaFoldDB" id="A0A210PLF7"/>
<comment type="caution">
    <text evidence="1">The sequence shown here is derived from an EMBL/GenBank/DDBJ whole genome shotgun (WGS) entry which is preliminary data.</text>
</comment>
<dbReference type="EMBL" id="NEDP02005591">
    <property type="protein sequence ID" value="OWF37315.1"/>
    <property type="molecule type" value="Genomic_DNA"/>
</dbReference>
<reference evidence="1 2" key="1">
    <citation type="journal article" date="2017" name="Nat. Ecol. Evol.">
        <title>Scallop genome provides insights into evolution of bilaterian karyotype and development.</title>
        <authorList>
            <person name="Wang S."/>
            <person name="Zhang J."/>
            <person name="Jiao W."/>
            <person name="Li J."/>
            <person name="Xun X."/>
            <person name="Sun Y."/>
            <person name="Guo X."/>
            <person name="Huan P."/>
            <person name="Dong B."/>
            <person name="Zhang L."/>
            <person name="Hu X."/>
            <person name="Sun X."/>
            <person name="Wang J."/>
            <person name="Zhao C."/>
            <person name="Wang Y."/>
            <person name="Wang D."/>
            <person name="Huang X."/>
            <person name="Wang R."/>
            <person name="Lv J."/>
            <person name="Li Y."/>
            <person name="Zhang Z."/>
            <person name="Liu B."/>
            <person name="Lu W."/>
            <person name="Hui Y."/>
            <person name="Liang J."/>
            <person name="Zhou Z."/>
            <person name="Hou R."/>
            <person name="Li X."/>
            <person name="Liu Y."/>
            <person name="Li H."/>
            <person name="Ning X."/>
            <person name="Lin Y."/>
            <person name="Zhao L."/>
            <person name="Xing Q."/>
            <person name="Dou J."/>
            <person name="Li Y."/>
            <person name="Mao J."/>
            <person name="Guo H."/>
            <person name="Dou H."/>
            <person name="Li T."/>
            <person name="Mu C."/>
            <person name="Jiang W."/>
            <person name="Fu Q."/>
            <person name="Fu X."/>
            <person name="Miao Y."/>
            <person name="Liu J."/>
            <person name="Yu Q."/>
            <person name="Li R."/>
            <person name="Liao H."/>
            <person name="Li X."/>
            <person name="Kong Y."/>
            <person name="Jiang Z."/>
            <person name="Chourrout D."/>
            <person name="Li R."/>
            <person name="Bao Z."/>
        </authorList>
    </citation>
    <scope>NUCLEOTIDE SEQUENCE [LARGE SCALE GENOMIC DNA]</scope>
    <source>
        <strain evidence="1 2">PY_sf001</strain>
    </source>
</reference>
<dbReference type="OrthoDB" id="10333045at2759"/>
<sequence length="139" mass="15969">MEPQYLRDVTVCYRTCSSPVLHETTFNLRTMSASSSRTRSVRSSTPSISVMPLRASSTRPSISLDIRDRMMTELRFYFGRDDRFNFRQTLTPKSTVRSVANDAYRTNNNDASRQLFRSSVGSPRRRIFTRGIRVGSART</sequence>